<evidence type="ECO:0000313" key="4">
    <source>
        <dbReference type="EMBL" id="MAH62747.1"/>
    </source>
</evidence>
<dbReference type="Gene3D" id="3.10.20.30">
    <property type="match status" value="1"/>
</dbReference>
<organism evidence="4 5">
    <name type="scientific">SAR324 cluster bacterium</name>
    <dbReference type="NCBI Taxonomy" id="2024889"/>
    <lineage>
        <taxon>Bacteria</taxon>
        <taxon>Deltaproteobacteria</taxon>
        <taxon>SAR324 cluster</taxon>
    </lineage>
</organism>
<dbReference type="SUPFAM" id="SSF54285">
    <property type="entry name" value="MoaD/ThiS"/>
    <property type="match status" value="1"/>
</dbReference>
<protein>
    <recommendedName>
        <fullName evidence="3">Molybdopterin synthase sulfur carrier subunit</fullName>
    </recommendedName>
</protein>
<proteinExistence type="inferred from homology"/>
<dbReference type="EMBL" id="NZEX01000048">
    <property type="protein sequence ID" value="MAH62747.1"/>
    <property type="molecule type" value="Genomic_DNA"/>
</dbReference>
<dbReference type="PANTHER" id="PTHR33359">
    <property type="entry name" value="MOLYBDOPTERIN SYNTHASE SULFUR CARRIER SUBUNIT"/>
    <property type="match status" value="1"/>
</dbReference>
<dbReference type="GO" id="GO:0000166">
    <property type="term" value="F:nucleotide binding"/>
    <property type="evidence" value="ECO:0007669"/>
    <property type="project" value="UniProtKB-KW"/>
</dbReference>
<gene>
    <name evidence="4" type="ORF">CMN54_04720</name>
</gene>
<dbReference type="GO" id="GO:0006777">
    <property type="term" value="P:Mo-molybdopterin cofactor biosynthetic process"/>
    <property type="evidence" value="ECO:0007669"/>
    <property type="project" value="InterPro"/>
</dbReference>
<dbReference type="InterPro" id="IPR012675">
    <property type="entry name" value="Beta-grasp_dom_sf"/>
</dbReference>
<name>A0A2D6YHT4_9DELT</name>
<sequence>MKIMLKPFAMLRESLPLEAKNQELDAGSTVADLLAKLQNNHPALKPVLQCTRVAYQDTYLVADEVLEEGGEYALIPPVSGG</sequence>
<dbReference type="GO" id="GO:1990133">
    <property type="term" value="C:molybdopterin adenylyltransferase complex"/>
    <property type="evidence" value="ECO:0007669"/>
    <property type="project" value="TreeGrafter"/>
</dbReference>
<dbReference type="CDD" id="cd00754">
    <property type="entry name" value="Ubl_MoaD"/>
    <property type="match status" value="1"/>
</dbReference>
<dbReference type="InterPro" id="IPR044672">
    <property type="entry name" value="MOCS2A"/>
</dbReference>
<dbReference type="AlphaFoldDB" id="A0A2D6YHT4"/>
<dbReference type="InterPro" id="IPR003749">
    <property type="entry name" value="ThiS/MoaD-like"/>
</dbReference>
<evidence type="ECO:0000256" key="2">
    <source>
        <dbReference type="ARBA" id="ARBA00024200"/>
    </source>
</evidence>
<comment type="similarity">
    <text evidence="2">Belongs to the MoaD family.</text>
</comment>
<dbReference type="Pfam" id="PF02597">
    <property type="entry name" value="ThiS"/>
    <property type="match status" value="1"/>
</dbReference>
<evidence type="ECO:0000256" key="1">
    <source>
        <dbReference type="ARBA" id="ARBA00022741"/>
    </source>
</evidence>
<evidence type="ECO:0000256" key="3">
    <source>
        <dbReference type="ARBA" id="ARBA00024247"/>
    </source>
</evidence>
<dbReference type="InterPro" id="IPR016155">
    <property type="entry name" value="Mopterin_synth/thiamin_S_b"/>
</dbReference>
<keyword evidence="1" id="KW-0547">Nucleotide-binding</keyword>
<reference evidence="5" key="1">
    <citation type="submission" date="2017-09" db="EMBL/GenBank/DDBJ databases">
        <title>The Reconstruction of 2,631 Draft Metagenome-Assembled Genomes from the Global Oceans.</title>
        <authorList>
            <person name="Tully B.J."/>
            <person name="Graham E.D."/>
            <person name="Heidelberg J.F."/>
        </authorList>
    </citation>
    <scope>NUCLEOTIDE SEQUENCE [LARGE SCALE GENOMIC DNA]</scope>
</reference>
<dbReference type="PANTHER" id="PTHR33359:SF1">
    <property type="entry name" value="MOLYBDOPTERIN SYNTHASE SULFUR CARRIER SUBUNIT"/>
    <property type="match status" value="1"/>
</dbReference>
<dbReference type="Proteomes" id="UP000226525">
    <property type="component" value="Unassembled WGS sequence"/>
</dbReference>
<evidence type="ECO:0000313" key="5">
    <source>
        <dbReference type="Proteomes" id="UP000226525"/>
    </source>
</evidence>
<comment type="caution">
    <text evidence="4">The sequence shown here is derived from an EMBL/GenBank/DDBJ whole genome shotgun (WGS) entry which is preliminary data.</text>
</comment>
<accession>A0A2D6YHT4</accession>